<dbReference type="PANTHER" id="PTHR43355:SF2">
    <property type="entry name" value="FLAVIN REDUCTASE (NADPH)"/>
    <property type="match status" value="1"/>
</dbReference>
<gene>
    <name evidence="2" type="ORF">IWT140_00686</name>
</gene>
<feature type="domain" description="NAD(P)-binding" evidence="1">
    <location>
        <begin position="7"/>
        <end position="199"/>
    </location>
</feature>
<dbReference type="EMBL" id="BCMH01000003">
    <property type="protein sequence ID" value="GAX03088.1"/>
    <property type="molecule type" value="Genomic_DNA"/>
</dbReference>
<comment type="caution">
    <text evidence="2">The sequence shown here is derived from an EMBL/GenBank/DDBJ whole genome shotgun (WGS) entry which is preliminary data.</text>
</comment>
<dbReference type="AlphaFoldDB" id="A0A1Z5IN70"/>
<keyword evidence="3" id="KW-1185">Reference proteome</keyword>
<dbReference type="RefSeq" id="WP_089088063.1">
    <property type="nucleotide sequence ID" value="NZ_BCMH01000003.1"/>
</dbReference>
<name>A0A1Z5IN70_9LACO</name>
<dbReference type="PANTHER" id="PTHR43355">
    <property type="entry name" value="FLAVIN REDUCTASE (NADPH)"/>
    <property type="match status" value="1"/>
</dbReference>
<dbReference type="InterPro" id="IPR051606">
    <property type="entry name" value="Polyketide_Oxido-like"/>
</dbReference>
<dbReference type="Proteomes" id="UP000198430">
    <property type="component" value="Unassembled WGS sequence"/>
</dbReference>
<protein>
    <submittedName>
        <fullName evidence="2">NADH-flavin reductase</fullName>
    </submittedName>
</protein>
<evidence type="ECO:0000313" key="2">
    <source>
        <dbReference type="EMBL" id="GAX03088.1"/>
    </source>
</evidence>
<accession>A0A1Z5IN70</accession>
<organism evidence="2 3">
    <name type="scientific">Secundilactobacillus pentosiphilus</name>
    <dbReference type="NCBI Taxonomy" id="1714682"/>
    <lineage>
        <taxon>Bacteria</taxon>
        <taxon>Bacillati</taxon>
        <taxon>Bacillota</taxon>
        <taxon>Bacilli</taxon>
        <taxon>Lactobacillales</taxon>
        <taxon>Lactobacillaceae</taxon>
        <taxon>Secundilactobacillus</taxon>
    </lineage>
</organism>
<sequence length="211" mass="23145">MKIGIIGATGHVGQAVYKEAVANNIDATAIVRDAKKAQSLLGADAQIVEKDALALTYDDLKGFDYVVDAFASLKAYQHIDMATNLITMFRENTATKLVFIIGASTLLDDDGKPMIDSVLKKYAGQPWIEAPVQQSHEFEYLKWVDNVDWIAVTPQNELNNGPKTNFKIGGDHPMVNQEGKPVTSTGNLATAIVQEMRDPKHIKQRFSVVDA</sequence>
<reference evidence="2 3" key="1">
    <citation type="submission" date="2015-11" db="EMBL/GenBank/DDBJ databases">
        <title>Draft genome sequences of new species of the genus Lactobacillus isolated from orchardgrass silage.</title>
        <authorList>
            <person name="Tohno M."/>
            <person name="Tanizawa Y."/>
            <person name="Arita M."/>
        </authorList>
    </citation>
    <scope>NUCLEOTIDE SEQUENCE [LARGE SCALE GENOMIC DNA]</scope>
    <source>
        <strain evidence="2 3">IWT140</strain>
    </source>
</reference>
<dbReference type="GO" id="GO:0016646">
    <property type="term" value="F:oxidoreductase activity, acting on the CH-NH group of donors, NAD or NADP as acceptor"/>
    <property type="evidence" value="ECO:0007669"/>
    <property type="project" value="TreeGrafter"/>
</dbReference>
<evidence type="ECO:0000313" key="3">
    <source>
        <dbReference type="Proteomes" id="UP000198430"/>
    </source>
</evidence>
<dbReference type="InterPro" id="IPR016040">
    <property type="entry name" value="NAD(P)-bd_dom"/>
</dbReference>
<dbReference type="Pfam" id="PF13460">
    <property type="entry name" value="NAD_binding_10"/>
    <property type="match status" value="1"/>
</dbReference>
<dbReference type="Gene3D" id="3.40.50.720">
    <property type="entry name" value="NAD(P)-binding Rossmann-like Domain"/>
    <property type="match status" value="1"/>
</dbReference>
<evidence type="ECO:0000259" key="1">
    <source>
        <dbReference type="Pfam" id="PF13460"/>
    </source>
</evidence>
<dbReference type="InterPro" id="IPR036291">
    <property type="entry name" value="NAD(P)-bd_dom_sf"/>
</dbReference>
<proteinExistence type="predicted"/>
<dbReference type="SUPFAM" id="SSF51735">
    <property type="entry name" value="NAD(P)-binding Rossmann-fold domains"/>
    <property type="match status" value="1"/>
</dbReference>